<reference evidence="2 3" key="1">
    <citation type="submission" date="2018-05" db="EMBL/GenBank/DDBJ databases">
        <title>Isolation and characterization of genus Methanoculleus species and their viruses from deep sea marine sediment offshore southwestern Taiwan.</title>
        <authorList>
            <person name="Wei W.-H."/>
            <person name="Chen W.-C."/>
            <person name="Lai M.-C."/>
            <person name="Chen S.-C."/>
        </authorList>
    </citation>
    <scope>NUCLEOTIDE SEQUENCE [LARGE SCALE GENOMIC DNA]</scope>
    <source>
        <strain evidence="2 3">CWC-02</strain>
    </source>
</reference>
<proteinExistence type="predicted"/>
<organism evidence="2 3">
    <name type="scientific">Methanoculleus oceani</name>
    <dbReference type="NCBI Taxonomy" id="2184756"/>
    <lineage>
        <taxon>Archaea</taxon>
        <taxon>Methanobacteriati</taxon>
        <taxon>Methanobacteriota</taxon>
        <taxon>Stenosarchaea group</taxon>
        <taxon>Methanomicrobia</taxon>
        <taxon>Methanomicrobiales</taxon>
        <taxon>Methanomicrobiaceae</taxon>
        <taxon>Methanoculleus</taxon>
    </lineage>
</organism>
<dbReference type="EMBL" id="QFDM01000001">
    <property type="protein sequence ID" value="MCM2465156.1"/>
    <property type="molecule type" value="Genomic_DNA"/>
</dbReference>
<protein>
    <recommendedName>
        <fullName evidence="4">Sporulation protein YtfJ</fullName>
    </recommendedName>
</protein>
<evidence type="ECO:0008006" key="4">
    <source>
        <dbReference type="Google" id="ProtNLM"/>
    </source>
</evidence>
<evidence type="ECO:0000313" key="3">
    <source>
        <dbReference type="Proteomes" id="UP001523230"/>
    </source>
</evidence>
<evidence type="ECO:0000313" key="2">
    <source>
        <dbReference type="EMBL" id="MCM2465156.1"/>
    </source>
</evidence>
<sequence>MLQITVDQLARTLCASAVLGAPIEAGERVIIPVAEFGLGFGGGEGTGGFREGSHHGGAGTGGGGGISAVALIIITRGVPGPEGIQVVSLKKKSEIAEVISTIGEAVGPHVERVLEKGSEMMQQRKGKMPRVSEEGKEIPVSGEEA</sequence>
<dbReference type="Pfam" id="PF09579">
    <property type="entry name" value="Spore_YtfJ"/>
    <property type="match status" value="1"/>
</dbReference>
<evidence type="ECO:0000256" key="1">
    <source>
        <dbReference type="SAM" id="MobiDB-lite"/>
    </source>
</evidence>
<keyword evidence="3" id="KW-1185">Reference proteome</keyword>
<dbReference type="AlphaFoldDB" id="A0ABD4TDM4"/>
<dbReference type="InterPro" id="IPR014229">
    <property type="entry name" value="Spore_YtfJ"/>
</dbReference>
<comment type="caution">
    <text evidence="2">The sequence shown here is derived from an EMBL/GenBank/DDBJ whole genome shotgun (WGS) entry which is preliminary data.</text>
</comment>
<feature type="region of interest" description="Disordered" evidence="1">
    <location>
        <begin position="119"/>
        <end position="145"/>
    </location>
</feature>
<name>A0ABD4TDM4_9EURY</name>
<accession>A0ABD4TDM4</accession>
<gene>
    <name evidence="2" type="ORF">DIC75_02280</name>
</gene>
<dbReference type="Proteomes" id="UP001523230">
    <property type="component" value="Unassembled WGS sequence"/>
</dbReference>